<accession>A0A6J6HJT5</accession>
<evidence type="ECO:0000256" key="1">
    <source>
        <dbReference type="ARBA" id="ARBA00001946"/>
    </source>
</evidence>
<evidence type="ECO:0000256" key="16">
    <source>
        <dbReference type="ARBA" id="ARBA00049255"/>
    </source>
</evidence>
<dbReference type="EC" id="6.1.1.20" evidence="5"/>
<keyword evidence="8" id="KW-0436">Ligase</keyword>
<organism evidence="19">
    <name type="scientific">freshwater metagenome</name>
    <dbReference type="NCBI Taxonomy" id="449393"/>
    <lineage>
        <taxon>unclassified sequences</taxon>
        <taxon>metagenomes</taxon>
        <taxon>ecological metagenomes</taxon>
    </lineage>
</organism>
<protein>
    <recommendedName>
        <fullName evidence="6">Phenylalanine--tRNA ligase alpha subunit</fullName>
        <ecNumber evidence="5">6.1.1.20</ecNumber>
    </recommendedName>
    <alternativeName>
        <fullName evidence="15">Phenylalanyl-tRNA synthetase alpha subunit</fullName>
    </alternativeName>
</protein>
<evidence type="ECO:0000256" key="2">
    <source>
        <dbReference type="ARBA" id="ARBA00004496"/>
    </source>
</evidence>
<evidence type="ECO:0000313" key="19">
    <source>
        <dbReference type="EMBL" id="CAB4614002.1"/>
    </source>
</evidence>
<keyword evidence="14" id="KW-0030">Aminoacyl-tRNA synthetase</keyword>
<keyword evidence="13" id="KW-0648">Protein biosynthesis</keyword>
<dbReference type="GO" id="GO:0005737">
    <property type="term" value="C:cytoplasm"/>
    <property type="evidence" value="ECO:0007669"/>
    <property type="project" value="UniProtKB-SubCell"/>
</dbReference>
<feature type="domain" description="Aminoacyl-transfer RNA synthetases class-II family profile" evidence="17">
    <location>
        <begin position="116"/>
        <end position="312"/>
    </location>
</feature>
<dbReference type="Pfam" id="PF01409">
    <property type="entry name" value="tRNA-synt_2d"/>
    <property type="match status" value="1"/>
</dbReference>
<evidence type="ECO:0000256" key="15">
    <source>
        <dbReference type="ARBA" id="ARBA00030612"/>
    </source>
</evidence>
<evidence type="ECO:0000256" key="6">
    <source>
        <dbReference type="ARBA" id="ARBA00015409"/>
    </source>
</evidence>
<sequence length="338" mass="37133">MSLNIAEVNGATKSALAAIAAAKDLPELKIVKSEHLGDKSNLSKASQSLGKLPPEEKAEFGKVVGAAKAEVSAAFESKLHELEIERDAKVLAEERVDVTLPATKLPKGGLHPLTILTNEISDLFIGLGYRVAEGPELEAEWLNFDALNIPADHPARTMQDTFFIEPLDSKLVLRTHTSPVQIRTMLENKPPIYVICPGRTYRADELDATHTPVFSQVEGLVIDRGITMADLKGTLDYFAQSIFGPDVKTRLRPSFFPFTEPSAEVDFYFNGRWIEWGGCGMVNPKVLEVCGIDTTEFSGFAFGMGLERTLMVRHGITDMHDIVEGDVRFTRSFGIGAR</sequence>
<dbReference type="HAMAP" id="MF_00281">
    <property type="entry name" value="Phe_tRNA_synth_alpha1"/>
    <property type="match status" value="1"/>
</dbReference>
<dbReference type="FunFam" id="3.30.930.10:FF:000003">
    <property type="entry name" value="Phenylalanine--tRNA ligase alpha subunit"/>
    <property type="match status" value="1"/>
</dbReference>
<keyword evidence="11" id="KW-0067">ATP-binding</keyword>
<dbReference type="InterPro" id="IPR006195">
    <property type="entry name" value="aa-tRNA-synth_II"/>
</dbReference>
<evidence type="ECO:0000256" key="8">
    <source>
        <dbReference type="ARBA" id="ARBA00022598"/>
    </source>
</evidence>
<evidence type="ECO:0000256" key="5">
    <source>
        <dbReference type="ARBA" id="ARBA00012814"/>
    </source>
</evidence>
<gene>
    <name evidence="18" type="ORF">UFOPK1425_00689</name>
    <name evidence="19" type="ORF">UFOPK1842_00936</name>
</gene>
<dbReference type="EMBL" id="CAEZUQ010000130">
    <property type="protein sequence ID" value="CAB4614002.1"/>
    <property type="molecule type" value="Genomic_DNA"/>
</dbReference>
<keyword evidence="9" id="KW-0479">Metal-binding</keyword>
<comment type="catalytic activity">
    <reaction evidence="16">
        <text>tRNA(Phe) + L-phenylalanine + ATP = L-phenylalanyl-tRNA(Phe) + AMP + diphosphate + H(+)</text>
        <dbReference type="Rhea" id="RHEA:19413"/>
        <dbReference type="Rhea" id="RHEA-COMP:9668"/>
        <dbReference type="Rhea" id="RHEA-COMP:9699"/>
        <dbReference type="ChEBI" id="CHEBI:15378"/>
        <dbReference type="ChEBI" id="CHEBI:30616"/>
        <dbReference type="ChEBI" id="CHEBI:33019"/>
        <dbReference type="ChEBI" id="CHEBI:58095"/>
        <dbReference type="ChEBI" id="CHEBI:78442"/>
        <dbReference type="ChEBI" id="CHEBI:78531"/>
        <dbReference type="ChEBI" id="CHEBI:456215"/>
        <dbReference type="EC" id="6.1.1.20"/>
    </reaction>
</comment>
<dbReference type="InterPro" id="IPR045864">
    <property type="entry name" value="aa-tRNA-synth_II/BPL/LPL"/>
</dbReference>
<proteinExistence type="inferred from homology"/>
<dbReference type="PROSITE" id="PS50862">
    <property type="entry name" value="AA_TRNA_LIGASE_II"/>
    <property type="match status" value="1"/>
</dbReference>
<dbReference type="SUPFAM" id="SSF55681">
    <property type="entry name" value="Class II aaRS and biotin synthetases"/>
    <property type="match status" value="1"/>
</dbReference>
<dbReference type="GO" id="GO:0004826">
    <property type="term" value="F:phenylalanine-tRNA ligase activity"/>
    <property type="evidence" value="ECO:0007669"/>
    <property type="project" value="UniProtKB-EC"/>
</dbReference>
<evidence type="ECO:0000259" key="17">
    <source>
        <dbReference type="PROSITE" id="PS50862"/>
    </source>
</evidence>
<evidence type="ECO:0000313" key="18">
    <source>
        <dbReference type="EMBL" id="CAB4543562.1"/>
    </source>
</evidence>
<dbReference type="InterPro" id="IPR004188">
    <property type="entry name" value="Phe-tRNA_ligase_II_N"/>
</dbReference>
<comment type="subunit">
    <text evidence="4">Tetramer of two alpha and two beta subunits.</text>
</comment>
<dbReference type="PANTHER" id="PTHR11538">
    <property type="entry name" value="PHENYLALANYL-TRNA SYNTHETASE"/>
    <property type="match status" value="1"/>
</dbReference>
<comment type="similarity">
    <text evidence="3">Belongs to the class-II aminoacyl-tRNA synthetase family. Phe-tRNA synthetase alpha subunit type 1 subfamily.</text>
</comment>
<dbReference type="SUPFAM" id="SSF46589">
    <property type="entry name" value="tRNA-binding arm"/>
    <property type="match status" value="1"/>
</dbReference>
<dbReference type="InterPro" id="IPR004529">
    <property type="entry name" value="Phe-tRNA-synth_IIc_asu"/>
</dbReference>
<evidence type="ECO:0000256" key="4">
    <source>
        <dbReference type="ARBA" id="ARBA00011209"/>
    </source>
</evidence>
<dbReference type="Pfam" id="PF02912">
    <property type="entry name" value="Phe_tRNA-synt_N"/>
    <property type="match status" value="1"/>
</dbReference>
<name>A0A6J6HJT5_9ZZZZ</name>
<evidence type="ECO:0000256" key="13">
    <source>
        <dbReference type="ARBA" id="ARBA00022917"/>
    </source>
</evidence>
<dbReference type="InterPro" id="IPR022911">
    <property type="entry name" value="Phe_tRNA_ligase_alpha1_bac"/>
</dbReference>
<dbReference type="GO" id="GO:0046872">
    <property type="term" value="F:metal ion binding"/>
    <property type="evidence" value="ECO:0007669"/>
    <property type="project" value="UniProtKB-KW"/>
</dbReference>
<keyword evidence="12" id="KW-0460">Magnesium</keyword>
<dbReference type="AlphaFoldDB" id="A0A6J6HJT5"/>
<comment type="subcellular location">
    <subcellularLocation>
        <location evidence="2">Cytoplasm</location>
    </subcellularLocation>
</comment>
<evidence type="ECO:0000256" key="14">
    <source>
        <dbReference type="ARBA" id="ARBA00023146"/>
    </source>
</evidence>
<evidence type="ECO:0000256" key="9">
    <source>
        <dbReference type="ARBA" id="ARBA00022723"/>
    </source>
</evidence>
<evidence type="ECO:0000256" key="7">
    <source>
        <dbReference type="ARBA" id="ARBA00022490"/>
    </source>
</evidence>
<dbReference type="GO" id="GO:0005524">
    <property type="term" value="F:ATP binding"/>
    <property type="evidence" value="ECO:0007669"/>
    <property type="project" value="UniProtKB-KW"/>
</dbReference>
<dbReference type="GO" id="GO:0000049">
    <property type="term" value="F:tRNA binding"/>
    <property type="evidence" value="ECO:0007669"/>
    <property type="project" value="InterPro"/>
</dbReference>
<comment type="cofactor">
    <cofactor evidence="1">
        <name>Mg(2+)</name>
        <dbReference type="ChEBI" id="CHEBI:18420"/>
    </cofactor>
</comment>
<keyword evidence="7" id="KW-0963">Cytoplasm</keyword>
<dbReference type="NCBIfam" id="TIGR00468">
    <property type="entry name" value="pheS"/>
    <property type="match status" value="1"/>
</dbReference>
<dbReference type="Gene3D" id="3.30.930.10">
    <property type="entry name" value="Bira Bifunctional Protein, Domain 2"/>
    <property type="match status" value="1"/>
</dbReference>
<dbReference type="PANTHER" id="PTHR11538:SF41">
    <property type="entry name" value="PHENYLALANINE--TRNA LIGASE, MITOCHONDRIAL"/>
    <property type="match status" value="1"/>
</dbReference>
<keyword evidence="10" id="KW-0547">Nucleotide-binding</keyword>
<dbReference type="CDD" id="cd00496">
    <property type="entry name" value="PheRS_alpha_core"/>
    <property type="match status" value="1"/>
</dbReference>
<evidence type="ECO:0000256" key="10">
    <source>
        <dbReference type="ARBA" id="ARBA00022741"/>
    </source>
</evidence>
<dbReference type="GO" id="GO:0006432">
    <property type="term" value="P:phenylalanyl-tRNA aminoacylation"/>
    <property type="evidence" value="ECO:0007669"/>
    <property type="project" value="InterPro"/>
</dbReference>
<evidence type="ECO:0000256" key="3">
    <source>
        <dbReference type="ARBA" id="ARBA00010207"/>
    </source>
</evidence>
<dbReference type="InterPro" id="IPR002319">
    <property type="entry name" value="Phenylalanyl-tRNA_Synthase"/>
</dbReference>
<dbReference type="InterPro" id="IPR010978">
    <property type="entry name" value="tRNA-bd_arm"/>
</dbReference>
<reference evidence="19" key="1">
    <citation type="submission" date="2020-05" db="EMBL/GenBank/DDBJ databases">
        <authorList>
            <person name="Chiriac C."/>
            <person name="Salcher M."/>
            <person name="Ghai R."/>
            <person name="Kavagutti S V."/>
        </authorList>
    </citation>
    <scope>NUCLEOTIDE SEQUENCE</scope>
</reference>
<evidence type="ECO:0000256" key="11">
    <source>
        <dbReference type="ARBA" id="ARBA00022840"/>
    </source>
</evidence>
<dbReference type="EMBL" id="CAEZSJ010000115">
    <property type="protein sequence ID" value="CAB4543562.1"/>
    <property type="molecule type" value="Genomic_DNA"/>
</dbReference>
<evidence type="ECO:0000256" key="12">
    <source>
        <dbReference type="ARBA" id="ARBA00022842"/>
    </source>
</evidence>